<dbReference type="Gene3D" id="1.10.260.40">
    <property type="entry name" value="lambda repressor-like DNA-binding domains"/>
    <property type="match status" value="1"/>
</dbReference>
<dbReference type="CDD" id="cd01392">
    <property type="entry name" value="HTH_LacI"/>
    <property type="match status" value="1"/>
</dbReference>
<dbReference type="CDD" id="cd06267">
    <property type="entry name" value="PBP1_LacI_sugar_binding-like"/>
    <property type="match status" value="1"/>
</dbReference>
<dbReference type="Pfam" id="PF00356">
    <property type="entry name" value="LacI"/>
    <property type="match status" value="1"/>
</dbReference>
<dbReference type="SUPFAM" id="SSF53822">
    <property type="entry name" value="Periplasmic binding protein-like I"/>
    <property type="match status" value="1"/>
</dbReference>
<dbReference type="SUPFAM" id="SSF47413">
    <property type="entry name" value="lambda repressor-like DNA-binding domains"/>
    <property type="match status" value="1"/>
</dbReference>
<feature type="domain" description="HTH lacI-type" evidence="5">
    <location>
        <begin position="2"/>
        <end position="56"/>
    </location>
</feature>
<reference evidence="7" key="1">
    <citation type="submission" date="2017-03" db="EMBL/GenBank/DDBJ databases">
        <authorList>
            <person name="Lund M.B."/>
        </authorList>
    </citation>
    <scope>NUCLEOTIDE SEQUENCE [LARGE SCALE GENOMIC DNA]</scope>
</reference>
<dbReference type="PROSITE" id="PS50932">
    <property type="entry name" value="HTH_LACI_2"/>
    <property type="match status" value="1"/>
</dbReference>
<dbReference type="PANTHER" id="PTHR30146">
    <property type="entry name" value="LACI-RELATED TRANSCRIPTIONAL REPRESSOR"/>
    <property type="match status" value="1"/>
</dbReference>
<dbReference type="PANTHER" id="PTHR30146:SF148">
    <property type="entry name" value="HTH-TYPE TRANSCRIPTIONAL REPRESSOR PURR-RELATED"/>
    <property type="match status" value="1"/>
</dbReference>
<dbReference type="InterPro" id="IPR010982">
    <property type="entry name" value="Lambda_DNA-bd_dom_sf"/>
</dbReference>
<dbReference type="GO" id="GO:0003700">
    <property type="term" value="F:DNA-binding transcription factor activity"/>
    <property type="evidence" value="ECO:0007669"/>
    <property type="project" value="TreeGrafter"/>
</dbReference>
<dbReference type="InterPro" id="IPR000843">
    <property type="entry name" value="HTH_LacI"/>
</dbReference>
<evidence type="ECO:0000256" key="1">
    <source>
        <dbReference type="ARBA" id="ARBA00022491"/>
    </source>
</evidence>
<dbReference type="InterPro" id="IPR046335">
    <property type="entry name" value="LacI/GalR-like_sensor"/>
</dbReference>
<dbReference type="EMBL" id="NAEP01000023">
    <property type="protein sequence ID" value="PDQ36135.1"/>
    <property type="molecule type" value="Genomic_DNA"/>
</dbReference>
<sequence>MVTIDDVARRAGVSASTVSHVLNNTRRVNPDTREQVTRAIADLGYRRNSAARTLAGGSSQTIGLVISGISNVYFGPLLNAIERRVSEAGYVLVLGDTHEDSAVEQRVVDSLLDQRVDGLIVAPSIGFLEQAAPRIVTSGTPVVLIDRNIALECDQLVPENTKSAQQLTEHLIDHGHTRIAAVVGLRGLDSTADREAGYLAALGKHALAVDPSLIVAGESTPDIAERAVSELLSRPDPPTAILSLNNAMTIGVLRAVRRVGLNIPADIKLVAYDDFEWSDLFQPGLTAIAQDIATMGREAVAMLMARIGGDTRPFERRVIDTTFHRRNSCGCPA</sequence>
<dbReference type="Pfam" id="PF13377">
    <property type="entry name" value="Peripla_BP_3"/>
    <property type="match status" value="1"/>
</dbReference>
<keyword evidence="4" id="KW-0804">Transcription</keyword>
<dbReference type="GO" id="GO:0000976">
    <property type="term" value="F:transcription cis-regulatory region binding"/>
    <property type="evidence" value="ECO:0007669"/>
    <property type="project" value="TreeGrafter"/>
</dbReference>
<proteinExistence type="predicted"/>
<organism evidence="6 7">
    <name type="scientific">Candidatus Lumbricidiphila eiseniae</name>
    <dbReference type="NCBI Taxonomy" id="1969409"/>
    <lineage>
        <taxon>Bacteria</taxon>
        <taxon>Bacillati</taxon>
        <taxon>Actinomycetota</taxon>
        <taxon>Actinomycetes</taxon>
        <taxon>Micrococcales</taxon>
        <taxon>Microbacteriaceae</taxon>
        <taxon>Candidatus Lumbricidiphila</taxon>
    </lineage>
</organism>
<gene>
    <name evidence="6" type="ORF">B5766_03105</name>
</gene>
<keyword evidence="1" id="KW-0678">Repressor</keyword>
<evidence type="ECO:0000256" key="2">
    <source>
        <dbReference type="ARBA" id="ARBA00023015"/>
    </source>
</evidence>
<dbReference type="InterPro" id="IPR028082">
    <property type="entry name" value="Peripla_BP_I"/>
</dbReference>
<keyword evidence="3" id="KW-0238">DNA-binding</keyword>
<keyword evidence="2" id="KW-0805">Transcription regulation</keyword>
<dbReference type="SMART" id="SM00354">
    <property type="entry name" value="HTH_LACI"/>
    <property type="match status" value="1"/>
</dbReference>
<evidence type="ECO:0000313" key="7">
    <source>
        <dbReference type="Proteomes" id="UP000219994"/>
    </source>
</evidence>
<dbReference type="PRINTS" id="PR00036">
    <property type="entry name" value="HTHLACI"/>
</dbReference>
<name>A0A2A6FTB2_9MICO</name>
<evidence type="ECO:0000313" key="6">
    <source>
        <dbReference type="EMBL" id="PDQ36135.1"/>
    </source>
</evidence>
<accession>A0A2A6FTB2</accession>
<evidence type="ECO:0000256" key="3">
    <source>
        <dbReference type="ARBA" id="ARBA00023125"/>
    </source>
</evidence>
<comment type="caution">
    <text evidence="6">The sequence shown here is derived from an EMBL/GenBank/DDBJ whole genome shotgun (WGS) entry which is preliminary data.</text>
</comment>
<evidence type="ECO:0000256" key="4">
    <source>
        <dbReference type="ARBA" id="ARBA00023163"/>
    </source>
</evidence>
<dbReference type="AlphaFoldDB" id="A0A2A6FTB2"/>
<dbReference type="PROSITE" id="PS00356">
    <property type="entry name" value="HTH_LACI_1"/>
    <property type="match status" value="1"/>
</dbReference>
<dbReference type="Proteomes" id="UP000219994">
    <property type="component" value="Unassembled WGS sequence"/>
</dbReference>
<protein>
    <submittedName>
        <fullName evidence="6">LacI family transcriptional regulator</fullName>
    </submittedName>
</protein>
<dbReference type="Gene3D" id="3.40.50.2300">
    <property type="match status" value="2"/>
</dbReference>
<evidence type="ECO:0000259" key="5">
    <source>
        <dbReference type="PROSITE" id="PS50932"/>
    </source>
</evidence>